<sequence>MVVFPFFFAAKKSPRDLSVPGASGVLSGLSLSHPLVHAKAPGWHHDHQDKLHKDDDCVEIHGIDNLL</sequence>
<comment type="caution">
    <text evidence="1">The sequence shown here is derived from an EMBL/GenBank/DDBJ whole genome shotgun (WGS) entry which is preliminary data.</text>
</comment>
<accession>M7CWA7</accession>
<organism evidence="1 2">
    <name type="scientific">Marinobacter santoriniensis NKSG1</name>
    <dbReference type="NCBI Taxonomy" id="1288826"/>
    <lineage>
        <taxon>Bacteria</taxon>
        <taxon>Pseudomonadati</taxon>
        <taxon>Pseudomonadota</taxon>
        <taxon>Gammaproteobacteria</taxon>
        <taxon>Pseudomonadales</taxon>
        <taxon>Marinobacteraceae</taxon>
        <taxon>Marinobacter</taxon>
    </lineage>
</organism>
<dbReference type="EMBL" id="APAT01000005">
    <property type="protein sequence ID" value="EMP57404.1"/>
    <property type="molecule type" value="Genomic_DNA"/>
</dbReference>
<dbReference type="Proteomes" id="UP000011960">
    <property type="component" value="Unassembled WGS sequence"/>
</dbReference>
<dbReference type="STRING" id="1288826.MSNKSG1_02248"/>
<dbReference type="PATRIC" id="fig|1288826.3.peg.435"/>
<evidence type="ECO:0000313" key="2">
    <source>
        <dbReference type="Proteomes" id="UP000011960"/>
    </source>
</evidence>
<proteinExistence type="predicted"/>
<reference evidence="1 2" key="1">
    <citation type="journal article" date="2013" name="Genome Announc.">
        <title>Genome Sequence of Hydrothermal Arsenic-Respiring Bacterium Marinobacter santoriniensis NKSG1T.</title>
        <authorList>
            <person name="Handley K.M."/>
            <person name="Upton M."/>
            <person name="Beatson S.A."/>
            <person name="Hery M."/>
            <person name="Lloyd J.R."/>
        </authorList>
    </citation>
    <scope>NUCLEOTIDE SEQUENCE [LARGE SCALE GENOMIC DNA]</scope>
    <source>
        <strain evidence="1 2">NKSG1</strain>
    </source>
</reference>
<keyword evidence="2" id="KW-1185">Reference proteome</keyword>
<gene>
    <name evidence="1" type="ORF">MSNKSG1_02248</name>
</gene>
<dbReference type="AlphaFoldDB" id="M7CWA7"/>
<name>M7CWA7_9GAMM</name>
<protein>
    <submittedName>
        <fullName evidence="1">Uncharacterized protein</fullName>
    </submittedName>
</protein>
<evidence type="ECO:0000313" key="1">
    <source>
        <dbReference type="EMBL" id="EMP57404.1"/>
    </source>
</evidence>